<sequence>MENENKGKVRKCVIVTLIASQPANPNYINNPQNMHHLPGGYPLPQDPPDYAGYPTMAIRYPNHPFAMQYGHPGMHLVVQQGMQGMQASGHLQMPIMPIAHQPSYTVITEPASQRHKPHRPSSVTEDPPTSLQLKVHSNAEPQPGAFVFMTDIRHIFEMLNGPQGDAQLVYKISGDTGKQSHISNRWDFKMEMEQLSNKAWNAQTQAVTMEVKKPLTPTTMTTTKKKQTREDDVPPVPSAKFNGQLKVFKQLEQAIKNDAMGQKKPLRQATIFSPPNCLNFDQIPAKKACSSQQAGIPNVHIMIKNITPQRVQHSEMLILLLSCTKVDW</sequence>
<keyword evidence="3" id="KW-1185">Reference proteome</keyword>
<dbReference type="EMBL" id="GL945475">
    <property type="protein sequence ID" value="EGO03520.1"/>
    <property type="molecule type" value="Genomic_DNA"/>
</dbReference>
<dbReference type="HOGENOM" id="CLU_847762_0_0_1"/>
<feature type="region of interest" description="Disordered" evidence="1">
    <location>
        <begin position="219"/>
        <end position="239"/>
    </location>
</feature>
<name>F8PK66_SERL3</name>
<gene>
    <name evidence="2" type="ORF">SERLA73DRAFT_149800</name>
</gene>
<dbReference type="InParanoid" id="F8PK66"/>
<reference evidence="3" key="1">
    <citation type="journal article" date="2011" name="Science">
        <title>The plant cell wall-decomposing machinery underlies the functional diversity of forest fungi.</title>
        <authorList>
            <person name="Eastwood D.C."/>
            <person name="Floudas D."/>
            <person name="Binder M."/>
            <person name="Majcherczyk A."/>
            <person name="Schneider P."/>
            <person name="Aerts A."/>
            <person name="Asiegbu F.O."/>
            <person name="Baker S.E."/>
            <person name="Barry K."/>
            <person name="Bendiksby M."/>
            <person name="Blumentritt M."/>
            <person name="Coutinho P.M."/>
            <person name="Cullen D."/>
            <person name="de Vries R.P."/>
            <person name="Gathman A."/>
            <person name="Goodell B."/>
            <person name="Henrissat B."/>
            <person name="Ihrmark K."/>
            <person name="Kauserud H."/>
            <person name="Kohler A."/>
            <person name="LaButti K."/>
            <person name="Lapidus A."/>
            <person name="Lavin J.L."/>
            <person name="Lee Y.-H."/>
            <person name="Lindquist E."/>
            <person name="Lilly W."/>
            <person name="Lucas S."/>
            <person name="Morin E."/>
            <person name="Murat C."/>
            <person name="Oguiza J.A."/>
            <person name="Park J."/>
            <person name="Pisabarro A.G."/>
            <person name="Riley R."/>
            <person name="Rosling A."/>
            <person name="Salamov A."/>
            <person name="Schmidt O."/>
            <person name="Schmutz J."/>
            <person name="Skrede I."/>
            <person name="Stenlid J."/>
            <person name="Wiebenga A."/>
            <person name="Xie X."/>
            <person name="Kuees U."/>
            <person name="Hibbett D.S."/>
            <person name="Hoffmeister D."/>
            <person name="Hoegberg N."/>
            <person name="Martin F."/>
            <person name="Grigoriev I.V."/>
            <person name="Watkinson S.C."/>
        </authorList>
    </citation>
    <scope>NUCLEOTIDE SEQUENCE [LARGE SCALE GENOMIC DNA]</scope>
    <source>
        <strain evidence="3">strain S7.3</strain>
    </source>
</reference>
<evidence type="ECO:0000256" key="1">
    <source>
        <dbReference type="SAM" id="MobiDB-lite"/>
    </source>
</evidence>
<organism evidence="3">
    <name type="scientific">Serpula lacrymans var. lacrymans (strain S7.3)</name>
    <name type="common">Dry rot fungus</name>
    <dbReference type="NCBI Taxonomy" id="936435"/>
    <lineage>
        <taxon>Eukaryota</taxon>
        <taxon>Fungi</taxon>
        <taxon>Dikarya</taxon>
        <taxon>Basidiomycota</taxon>
        <taxon>Agaricomycotina</taxon>
        <taxon>Agaricomycetes</taxon>
        <taxon>Agaricomycetidae</taxon>
        <taxon>Boletales</taxon>
        <taxon>Coniophorineae</taxon>
        <taxon>Serpulaceae</taxon>
        <taxon>Serpula</taxon>
    </lineage>
</organism>
<dbReference type="AlphaFoldDB" id="F8PK66"/>
<evidence type="ECO:0000313" key="3">
    <source>
        <dbReference type="Proteomes" id="UP000008063"/>
    </source>
</evidence>
<protein>
    <submittedName>
        <fullName evidence="2">Uncharacterized protein</fullName>
    </submittedName>
</protein>
<accession>F8PK66</accession>
<evidence type="ECO:0000313" key="2">
    <source>
        <dbReference type="EMBL" id="EGO03520.1"/>
    </source>
</evidence>
<proteinExistence type="predicted"/>
<dbReference type="Proteomes" id="UP000008063">
    <property type="component" value="Unassembled WGS sequence"/>
</dbReference>